<dbReference type="GeneID" id="38116173"/>
<organism evidence="2 3">
    <name type="scientific">Aspergillus mulundensis</name>
    <dbReference type="NCBI Taxonomy" id="1810919"/>
    <lineage>
        <taxon>Eukaryota</taxon>
        <taxon>Fungi</taxon>
        <taxon>Dikarya</taxon>
        <taxon>Ascomycota</taxon>
        <taxon>Pezizomycotina</taxon>
        <taxon>Eurotiomycetes</taxon>
        <taxon>Eurotiomycetidae</taxon>
        <taxon>Eurotiales</taxon>
        <taxon>Aspergillaceae</taxon>
        <taxon>Aspergillus</taxon>
        <taxon>Aspergillus subgen. Nidulantes</taxon>
    </lineage>
</organism>
<comment type="caution">
    <text evidence="2">The sequence shown here is derived from an EMBL/GenBank/DDBJ whole genome shotgun (WGS) entry which is preliminary data.</text>
</comment>
<evidence type="ECO:0000256" key="1">
    <source>
        <dbReference type="SAM" id="MobiDB-lite"/>
    </source>
</evidence>
<evidence type="ECO:0000313" key="3">
    <source>
        <dbReference type="Proteomes" id="UP000256690"/>
    </source>
</evidence>
<proteinExistence type="predicted"/>
<feature type="region of interest" description="Disordered" evidence="1">
    <location>
        <begin position="1"/>
        <end position="58"/>
    </location>
</feature>
<keyword evidence="3" id="KW-1185">Reference proteome</keyword>
<dbReference type="AlphaFoldDB" id="A0A3D8RYP0"/>
<dbReference type="Proteomes" id="UP000256690">
    <property type="component" value="Unassembled WGS sequence"/>
</dbReference>
<dbReference type="RefSeq" id="XP_026603651.1">
    <property type="nucleotide sequence ID" value="XM_026747819.1"/>
</dbReference>
<feature type="compositionally biased region" description="Polar residues" evidence="1">
    <location>
        <begin position="39"/>
        <end position="52"/>
    </location>
</feature>
<gene>
    <name evidence="2" type="ORF">DSM5745_05803</name>
</gene>
<dbReference type="EMBL" id="PVWQ01000006">
    <property type="protein sequence ID" value="RDW78951.1"/>
    <property type="molecule type" value="Genomic_DNA"/>
</dbReference>
<accession>A0A3D8RYP0</accession>
<reference evidence="2 3" key="1">
    <citation type="journal article" date="2018" name="IMA Fungus">
        <title>IMA Genome-F 9: Draft genome sequence of Annulohypoxylon stygium, Aspergillus mulundensis, Berkeleyomyces basicola (syn. Thielaviopsis basicola), Ceratocystis smalleyi, two Cercospora beticola strains, Coleophoma cylindrospora, Fusarium fracticaudum, Phialophora cf. hyalina, and Morchella septimelata.</title>
        <authorList>
            <person name="Wingfield B.D."/>
            <person name="Bills G.F."/>
            <person name="Dong Y."/>
            <person name="Huang W."/>
            <person name="Nel W.J."/>
            <person name="Swalarsk-Parry B.S."/>
            <person name="Vaghefi N."/>
            <person name="Wilken P.M."/>
            <person name="An Z."/>
            <person name="de Beer Z.W."/>
            <person name="De Vos L."/>
            <person name="Chen L."/>
            <person name="Duong T.A."/>
            <person name="Gao Y."/>
            <person name="Hammerbacher A."/>
            <person name="Kikkert J.R."/>
            <person name="Li Y."/>
            <person name="Li H."/>
            <person name="Li K."/>
            <person name="Li Q."/>
            <person name="Liu X."/>
            <person name="Ma X."/>
            <person name="Naidoo K."/>
            <person name="Pethybridge S.J."/>
            <person name="Sun J."/>
            <person name="Steenkamp E.T."/>
            <person name="van der Nest M.A."/>
            <person name="van Wyk S."/>
            <person name="Wingfield M.J."/>
            <person name="Xiong C."/>
            <person name="Yue Q."/>
            <person name="Zhang X."/>
        </authorList>
    </citation>
    <scope>NUCLEOTIDE SEQUENCE [LARGE SCALE GENOMIC DNA]</scope>
    <source>
        <strain evidence="2 3">DSM 5745</strain>
    </source>
</reference>
<name>A0A3D8RYP0_9EURO</name>
<sequence length="289" mass="29165">MPGIWPRDLADADERPTAPLASHRLLPPPNGTYMPGSTPPSRRSVSSDQSTAARPLRGDATLHLRLSALRPLSLLPSAQSALVLPGGGMFALPGGALHGLVAPVDAHRQRQGLPGVRDPGQAAGGAIRRGADEGEVGLCVDGADFPTRQGVPAEEIGRQAGLVLAAEGVAFAARARGRGEVQGGTEFAAGPAPGVAELGEEGADGEIGGTARCVHCAERLEGVGPEQGVCGEGLDQAASSLVGEAELVEAGVVDPEQDLVQKLEGQAGQQADCFGPASGAFRGRGLVEG</sequence>
<protein>
    <submittedName>
        <fullName evidence="2">Uncharacterized protein</fullName>
    </submittedName>
</protein>
<evidence type="ECO:0000313" key="2">
    <source>
        <dbReference type="EMBL" id="RDW78951.1"/>
    </source>
</evidence>